<evidence type="ECO:0000313" key="2">
    <source>
        <dbReference type="EMBL" id="KAK5632281.1"/>
    </source>
</evidence>
<dbReference type="InterPro" id="IPR052895">
    <property type="entry name" value="HetReg/Transcr_Mod"/>
</dbReference>
<keyword evidence="3" id="KW-1185">Reference proteome</keyword>
<dbReference type="InterPro" id="IPR010730">
    <property type="entry name" value="HET"/>
</dbReference>
<accession>A0AAN7USZ4</accession>
<proteinExistence type="predicted"/>
<dbReference type="AlphaFoldDB" id="A0AAN7USZ4"/>
<dbReference type="EMBL" id="JAWHQM010000024">
    <property type="protein sequence ID" value="KAK5632281.1"/>
    <property type="molecule type" value="Genomic_DNA"/>
</dbReference>
<name>A0AAN7USZ4_9PEZI</name>
<dbReference type="PANTHER" id="PTHR24148">
    <property type="entry name" value="ANKYRIN REPEAT DOMAIN-CONTAINING PROTEIN 39 HOMOLOG-RELATED"/>
    <property type="match status" value="1"/>
</dbReference>
<gene>
    <name evidence="2" type="ORF">RRF57_007995</name>
</gene>
<evidence type="ECO:0000313" key="3">
    <source>
        <dbReference type="Proteomes" id="UP001305414"/>
    </source>
</evidence>
<sequence>MIHAYQLEPLGTASSIRVLDLLPSLNRESPVRCSIRHVQLGSLEARYEALSYVWGARQGTQPIICNDRVLLVTPNCVAALTRLRLPFRKRTLWIDAICIDQGTDAAATAERNEQVAMMGELYRSAQGVIVWLGPGNDELTPRIFRYLKVLSIFKYWSVMDGPRVVRQMGKLIKPYLLGLAWPDGPGVPGKPRIRGPAFANMMETLGSEWFSRIWTMQETITYGRCTVMCGTSTMGWSPFSAGMRDAGASHHANANAQLLYLRGRITDEILNPTDANANPDYKSMHDVQFLKAMCKLQCSIPHDKIYGLFAILRARGLHLQDPDYDRPLIEVLEETARAYVQYKKKLDILRITIAPSESTGLPSWVPDWLSGQAAGQLTCSDITGTAIVCFGEFPSTISSCCGALVPPTSTISHTPGKLTVKGKCIGSIKALRAGAHVGAQPVKELSHFLDFISTCREWCSMIALTRSYPTGEDPILAGLRTITNHHGFFLNGRPLDGEHLMLWYKALLDDGAMSGIAKSATQDQMQPDHRVTADKNLRNAEITQTVQSYVNYKANYAFFTLDSGYFGSAFNTSYEGDDIYLLAGLDVPCVLRRRGDEFRFVAIAHVHGVMRGQLWPKNEVDLEELTLI</sequence>
<evidence type="ECO:0000259" key="1">
    <source>
        <dbReference type="Pfam" id="PF06985"/>
    </source>
</evidence>
<comment type="caution">
    <text evidence="2">The sequence shown here is derived from an EMBL/GenBank/DDBJ whole genome shotgun (WGS) entry which is preliminary data.</text>
</comment>
<feature type="domain" description="Heterokaryon incompatibility" evidence="1">
    <location>
        <begin position="47"/>
        <end position="218"/>
    </location>
</feature>
<organism evidence="2 3">
    <name type="scientific">Xylaria bambusicola</name>
    <dbReference type="NCBI Taxonomy" id="326684"/>
    <lineage>
        <taxon>Eukaryota</taxon>
        <taxon>Fungi</taxon>
        <taxon>Dikarya</taxon>
        <taxon>Ascomycota</taxon>
        <taxon>Pezizomycotina</taxon>
        <taxon>Sordariomycetes</taxon>
        <taxon>Xylariomycetidae</taxon>
        <taxon>Xylariales</taxon>
        <taxon>Xylariaceae</taxon>
        <taxon>Xylaria</taxon>
    </lineage>
</organism>
<dbReference type="Proteomes" id="UP001305414">
    <property type="component" value="Unassembled WGS sequence"/>
</dbReference>
<reference evidence="2 3" key="1">
    <citation type="submission" date="2023-10" db="EMBL/GenBank/DDBJ databases">
        <title>Draft genome sequence of Xylaria bambusicola isolate GMP-LS, the root and basal stem rot pathogen of sugarcane in Indonesia.</title>
        <authorList>
            <person name="Selvaraj P."/>
            <person name="Muralishankar V."/>
            <person name="Muruganantham S."/>
            <person name="Sp S."/>
            <person name="Haryani S."/>
            <person name="Lau K.J.X."/>
            <person name="Naqvi N.I."/>
        </authorList>
    </citation>
    <scope>NUCLEOTIDE SEQUENCE [LARGE SCALE GENOMIC DNA]</scope>
    <source>
        <strain evidence="2">GMP-LS</strain>
    </source>
</reference>
<protein>
    <recommendedName>
        <fullName evidence="1">Heterokaryon incompatibility domain-containing protein</fullName>
    </recommendedName>
</protein>
<dbReference type="PANTHER" id="PTHR24148:SF64">
    <property type="entry name" value="HETEROKARYON INCOMPATIBILITY DOMAIN-CONTAINING PROTEIN"/>
    <property type="match status" value="1"/>
</dbReference>
<dbReference type="Pfam" id="PF06985">
    <property type="entry name" value="HET"/>
    <property type="match status" value="1"/>
</dbReference>